<dbReference type="Proteomes" id="UP000241107">
    <property type="component" value="Unassembled WGS sequence"/>
</dbReference>
<accession>A0A2P7YTZ3</accession>
<evidence type="ECO:0000256" key="7">
    <source>
        <dbReference type="RuleBase" id="RU366025"/>
    </source>
</evidence>
<dbReference type="GeneID" id="36565429"/>
<dbReference type="EMBL" id="PYFQ01000003">
    <property type="protein sequence ID" value="PSK39428.1"/>
    <property type="molecule type" value="Genomic_DNA"/>
</dbReference>
<dbReference type="InterPro" id="IPR028889">
    <property type="entry name" value="USP"/>
</dbReference>
<evidence type="ECO:0000256" key="1">
    <source>
        <dbReference type="ARBA" id="ARBA00000707"/>
    </source>
</evidence>
<keyword evidence="6 7" id="KW-0788">Thiol protease</keyword>
<dbReference type="PANTHER" id="PTHR21646">
    <property type="entry name" value="UBIQUITIN CARBOXYL-TERMINAL HYDROLASE"/>
    <property type="match status" value="1"/>
</dbReference>
<keyword evidence="4 7" id="KW-0833">Ubl conjugation pathway</keyword>
<evidence type="ECO:0000256" key="4">
    <source>
        <dbReference type="ARBA" id="ARBA00022786"/>
    </source>
</evidence>
<dbReference type="OrthoDB" id="292964at2759"/>
<evidence type="ECO:0000256" key="5">
    <source>
        <dbReference type="ARBA" id="ARBA00022801"/>
    </source>
</evidence>
<evidence type="ECO:0000259" key="9">
    <source>
        <dbReference type="PROSITE" id="PS50235"/>
    </source>
</evidence>
<dbReference type="GO" id="GO:0016579">
    <property type="term" value="P:protein deubiquitination"/>
    <property type="evidence" value="ECO:0007669"/>
    <property type="project" value="InterPro"/>
</dbReference>
<feature type="domain" description="USP" evidence="9">
    <location>
        <begin position="454"/>
        <end position="845"/>
    </location>
</feature>
<feature type="region of interest" description="Disordered" evidence="8">
    <location>
        <begin position="320"/>
        <end position="340"/>
    </location>
</feature>
<evidence type="ECO:0000256" key="2">
    <source>
        <dbReference type="ARBA" id="ARBA00009085"/>
    </source>
</evidence>
<comment type="caution">
    <text evidence="10">The sequence shown here is derived from an EMBL/GenBank/DDBJ whole genome shotgun (WGS) entry which is preliminary data.</text>
</comment>
<dbReference type="RefSeq" id="XP_024714565.1">
    <property type="nucleotide sequence ID" value="XM_024857429.1"/>
</dbReference>
<dbReference type="SUPFAM" id="SSF52821">
    <property type="entry name" value="Rhodanese/Cell cycle control phosphatase"/>
    <property type="match status" value="1"/>
</dbReference>
<evidence type="ECO:0000256" key="8">
    <source>
        <dbReference type="SAM" id="MobiDB-lite"/>
    </source>
</evidence>
<organism evidence="10 11">
    <name type="scientific">Candidozyma pseudohaemuli</name>
    <dbReference type="NCBI Taxonomy" id="418784"/>
    <lineage>
        <taxon>Eukaryota</taxon>
        <taxon>Fungi</taxon>
        <taxon>Dikarya</taxon>
        <taxon>Ascomycota</taxon>
        <taxon>Saccharomycotina</taxon>
        <taxon>Pichiomycetes</taxon>
        <taxon>Metschnikowiaceae</taxon>
        <taxon>Candidozyma</taxon>
    </lineage>
</organism>
<dbReference type="SUPFAM" id="SSF54001">
    <property type="entry name" value="Cysteine proteinases"/>
    <property type="match status" value="1"/>
</dbReference>
<dbReference type="PROSITE" id="PS00972">
    <property type="entry name" value="USP_1"/>
    <property type="match status" value="1"/>
</dbReference>
<dbReference type="InterPro" id="IPR036873">
    <property type="entry name" value="Rhodanese-like_dom_sf"/>
</dbReference>
<sequence>MSKPDAQTSFSLKELRQILKGLAENLQQGASKIKDLVAFQITLLEIFKYESKRFDALGYCDLSMACVAHITAIHLASDLALSATQEMKGITLQINNQIQINQTKYVAIEQKLSQISGQDNNETESADPLLMRFANLKTGVSKAPVASSFQGFLYADSLSVYELNHLIRSRPDDVLLLDFRSKKEFIYSHINFLNVVNIEPSKVAALLQEKPQATDKDLENALNLDAESLRLFQNRHKFDLIVAYNLRFGGIGNDKFQALEFLLLNNDSKGIPSNNPFKDMLDLLMYRSEYLSSRPKQYPVYLNGGLERWYSTFGEGSLTGSTDEAAKKQQSNGATNGSAKTSEAAYVRNFGDYLASAKSKTPPLTTKKSSERPSRDYNYIRPRQLPPSYEASKTIKAPAPVEQKAPPTIESSAPVLPPKEKVPQEKPLTPQNQTISPQRTGSSETNPFLENFATGLTNLGNSCYMNCVLQCLGATPQLTSFFFPASKGDKQLSMSYRQHINSTNRLGTNGVLTTNFVKLLAHMFNNVGKYFAPHEFKKIIGTVPSGRQFASFDQQDCIEFLNFVLDSLHEDLNQRAVENGEERTLIMELSPEQEQTREMLPVRLASTIEWERYLKLNFSVIVDYFQGQYLSQLKCLECGMTSTTYNAFSILSLPIPERLNKDKVVTLSQCLDLFTDTELLDDDNKWHCPRCKRFTKLTKKISITRLPRVLIIHFKRFLMLLSGHFNKLETFVTYPVNETLDLTSYWPQVGTYINPDESMDTAKEQQILSNFPQRHQVPPFKYKLYGVVNHFGNLTTGHYTAYVKKASDLKQRKEWCYFDDAKIQYDCKVNQVMNKSAYCLFFQRI</sequence>
<dbReference type="InterPro" id="IPR038765">
    <property type="entry name" value="Papain-like_cys_pep_sf"/>
</dbReference>
<dbReference type="PROSITE" id="PS00973">
    <property type="entry name" value="USP_2"/>
    <property type="match status" value="1"/>
</dbReference>
<evidence type="ECO:0000256" key="6">
    <source>
        <dbReference type="ARBA" id="ARBA00022807"/>
    </source>
</evidence>
<dbReference type="Gene3D" id="3.90.70.10">
    <property type="entry name" value="Cysteine proteinases"/>
    <property type="match status" value="1"/>
</dbReference>
<comment type="catalytic activity">
    <reaction evidence="1 7">
        <text>Thiol-dependent hydrolysis of ester, thioester, amide, peptide and isopeptide bonds formed by the C-terminal Gly of ubiquitin (a 76-residue protein attached to proteins as an intracellular targeting signal).</text>
        <dbReference type="EC" id="3.4.19.12"/>
    </reaction>
</comment>
<dbReference type="AlphaFoldDB" id="A0A2P7YTZ3"/>
<feature type="compositionally biased region" description="Low complexity" evidence="8">
    <location>
        <begin position="357"/>
        <end position="367"/>
    </location>
</feature>
<dbReference type="EC" id="3.4.19.12" evidence="7"/>
<evidence type="ECO:0000313" key="11">
    <source>
        <dbReference type="Proteomes" id="UP000241107"/>
    </source>
</evidence>
<keyword evidence="11" id="KW-1185">Reference proteome</keyword>
<dbReference type="VEuPathDB" id="FungiDB:C7M61_002040"/>
<dbReference type="STRING" id="418784.A0A2P7YTZ3"/>
<dbReference type="PANTHER" id="PTHR21646:SF95">
    <property type="entry name" value="UBIQUITIN CARBOXYL-TERMINAL HYDROLASE 4-RELATED"/>
    <property type="match status" value="1"/>
</dbReference>
<comment type="similarity">
    <text evidence="2 7">Belongs to the peptidase C19 family.</text>
</comment>
<dbReference type="CDD" id="cd02674">
    <property type="entry name" value="Peptidase_C19R"/>
    <property type="match status" value="1"/>
</dbReference>
<dbReference type="GO" id="GO:0004843">
    <property type="term" value="F:cysteine-type deubiquitinase activity"/>
    <property type="evidence" value="ECO:0007669"/>
    <property type="project" value="UniProtKB-UniRule"/>
</dbReference>
<proteinExistence type="inferred from homology"/>
<reference evidence="10 11" key="1">
    <citation type="submission" date="2018-03" db="EMBL/GenBank/DDBJ databases">
        <title>Candida pseudohaemulonii genome assembly and annotation.</title>
        <authorList>
            <person name="Munoz J.F."/>
            <person name="Gade L.G."/>
            <person name="Chow N.A."/>
            <person name="Litvintseva A.P."/>
            <person name="Loparev V.N."/>
            <person name="Cuomo C.A."/>
        </authorList>
    </citation>
    <scope>NUCLEOTIDE SEQUENCE [LARGE SCALE GENOMIC DNA]</scope>
    <source>
        <strain evidence="10 11">B12108</strain>
    </source>
</reference>
<feature type="compositionally biased region" description="Polar residues" evidence="8">
    <location>
        <begin position="429"/>
        <end position="447"/>
    </location>
</feature>
<keyword evidence="3 7" id="KW-0645">Protease</keyword>
<feature type="region of interest" description="Disordered" evidence="8">
    <location>
        <begin position="357"/>
        <end position="447"/>
    </location>
</feature>
<dbReference type="PROSITE" id="PS50235">
    <property type="entry name" value="USP_3"/>
    <property type="match status" value="1"/>
</dbReference>
<dbReference type="Pfam" id="PF00443">
    <property type="entry name" value="UCH"/>
    <property type="match status" value="1"/>
</dbReference>
<dbReference type="Gene3D" id="3.40.250.10">
    <property type="entry name" value="Rhodanese-like domain"/>
    <property type="match status" value="1"/>
</dbReference>
<dbReference type="InterPro" id="IPR050185">
    <property type="entry name" value="Ub_carboxyl-term_hydrolase"/>
</dbReference>
<dbReference type="InterPro" id="IPR018200">
    <property type="entry name" value="USP_CS"/>
</dbReference>
<gene>
    <name evidence="10" type="ORF">C7M61_002040</name>
</gene>
<evidence type="ECO:0000313" key="10">
    <source>
        <dbReference type="EMBL" id="PSK39428.1"/>
    </source>
</evidence>
<dbReference type="InterPro" id="IPR001394">
    <property type="entry name" value="Peptidase_C19_UCH"/>
</dbReference>
<protein>
    <recommendedName>
        <fullName evidence="7">Ubiquitin carboxyl-terminal hydrolase</fullName>
        <ecNumber evidence="7">3.4.19.12</ecNumber>
    </recommendedName>
</protein>
<evidence type="ECO:0000256" key="3">
    <source>
        <dbReference type="ARBA" id="ARBA00022670"/>
    </source>
</evidence>
<name>A0A2P7YTZ3_9ASCO</name>
<keyword evidence="5 7" id="KW-0378">Hydrolase</keyword>
<dbReference type="GO" id="GO:0006508">
    <property type="term" value="P:proteolysis"/>
    <property type="evidence" value="ECO:0007669"/>
    <property type="project" value="UniProtKB-KW"/>
</dbReference>